<dbReference type="OrthoDB" id="10501468at2759"/>
<dbReference type="Proteomes" id="UP000314294">
    <property type="component" value="Unassembled WGS sequence"/>
</dbReference>
<comment type="caution">
    <text evidence="1">The sequence shown here is derived from an EMBL/GenBank/DDBJ whole genome shotgun (WGS) entry which is preliminary data.</text>
</comment>
<dbReference type="AlphaFoldDB" id="A0A4Z2I5X8"/>
<evidence type="ECO:0000313" key="2">
    <source>
        <dbReference type="Proteomes" id="UP000314294"/>
    </source>
</evidence>
<keyword evidence="2" id="KW-1185">Reference proteome</keyword>
<name>A0A4Z2I5X8_9TELE</name>
<reference evidence="1 2" key="1">
    <citation type="submission" date="2019-03" db="EMBL/GenBank/DDBJ databases">
        <title>First draft genome of Liparis tanakae, snailfish: a comprehensive survey of snailfish specific genes.</title>
        <authorList>
            <person name="Kim W."/>
            <person name="Song I."/>
            <person name="Jeong J.-H."/>
            <person name="Kim D."/>
            <person name="Kim S."/>
            <person name="Ryu S."/>
            <person name="Song J.Y."/>
            <person name="Lee S.K."/>
        </authorList>
    </citation>
    <scope>NUCLEOTIDE SEQUENCE [LARGE SCALE GENOMIC DNA]</scope>
    <source>
        <tissue evidence="1">Muscle</tissue>
    </source>
</reference>
<dbReference type="EMBL" id="SRLO01000126">
    <property type="protein sequence ID" value="TNN73338.1"/>
    <property type="molecule type" value="Genomic_DNA"/>
</dbReference>
<accession>A0A4Z2I5X8</accession>
<protein>
    <submittedName>
        <fullName evidence="1">Uncharacterized protein</fullName>
    </submittedName>
</protein>
<organism evidence="1 2">
    <name type="scientific">Liparis tanakae</name>
    <name type="common">Tanaka's snailfish</name>
    <dbReference type="NCBI Taxonomy" id="230148"/>
    <lineage>
        <taxon>Eukaryota</taxon>
        <taxon>Metazoa</taxon>
        <taxon>Chordata</taxon>
        <taxon>Craniata</taxon>
        <taxon>Vertebrata</taxon>
        <taxon>Euteleostomi</taxon>
        <taxon>Actinopterygii</taxon>
        <taxon>Neopterygii</taxon>
        <taxon>Teleostei</taxon>
        <taxon>Neoteleostei</taxon>
        <taxon>Acanthomorphata</taxon>
        <taxon>Eupercaria</taxon>
        <taxon>Perciformes</taxon>
        <taxon>Cottioidei</taxon>
        <taxon>Cottales</taxon>
        <taxon>Liparidae</taxon>
        <taxon>Liparis</taxon>
    </lineage>
</organism>
<evidence type="ECO:0000313" key="1">
    <source>
        <dbReference type="EMBL" id="TNN73338.1"/>
    </source>
</evidence>
<sequence length="169" mass="18722">MPIVAPSVFTWTAPEGVHIHIGVELPGPQRFAAGHVTSDSLRRGPVRAHRGARSQAVLRLWLFLVKNLLALLFVPLGSTHVVDTEQHAVVHDLQPHQELGTVVLPVDDHSVAEHVPHDDQVGLLAVHAHPVHPQELRQQGAAMTLHYVLQRGETTSSGFWQWDEMFLTD</sequence>
<gene>
    <name evidence="1" type="ORF">EYF80_016501</name>
</gene>
<proteinExistence type="predicted"/>